<dbReference type="Pfam" id="PF05016">
    <property type="entry name" value="ParE_toxin"/>
    <property type="match status" value="1"/>
</dbReference>
<accession>A0ABY4SHP9</accession>
<evidence type="ECO:0000256" key="2">
    <source>
        <dbReference type="ARBA" id="ARBA00022649"/>
    </source>
</evidence>
<sequence>MSRYRLSVEASEDLIAIYIQSHDQFGPPQADRYQDELEALFNRLAASPGVARLRTDYDPPIRVFTFKAHVVIYDEEPEGVLIQRVRHGHEDWRTAPQGDSDAGEQP</sequence>
<dbReference type="PANTHER" id="PTHR33755:SF9">
    <property type="entry name" value="TOXIN PARE1"/>
    <property type="match status" value="1"/>
</dbReference>
<dbReference type="InterPro" id="IPR035093">
    <property type="entry name" value="RelE/ParE_toxin_dom_sf"/>
</dbReference>
<dbReference type="Proteomes" id="UP001055429">
    <property type="component" value="Chromosome"/>
</dbReference>
<keyword evidence="5" id="KW-1185">Reference proteome</keyword>
<reference evidence="4" key="1">
    <citation type="submission" date="2022-05" db="EMBL/GenBank/DDBJ databases">
        <title>Brevundimonas albigilva TT17 genome sequence.</title>
        <authorList>
            <person name="Lee K."/>
            <person name="Son H."/>
        </authorList>
    </citation>
    <scope>NUCLEOTIDE SEQUENCE</scope>
    <source>
        <strain evidence="4">TT17</strain>
    </source>
</reference>
<dbReference type="EMBL" id="CP097649">
    <property type="protein sequence ID" value="URI14532.1"/>
    <property type="molecule type" value="Genomic_DNA"/>
</dbReference>
<proteinExistence type="inferred from homology"/>
<evidence type="ECO:0000313" key="4">
    <source>
        <dbReference type="EMBL" id="URI14532.1"/>
    </source>
</evidence>
<evidence type="ECO:0000256" key="3">
    <source>
        <dbReference type="SAM" id="MobiDB-lite"/>
    </source>
</evidence>
<dbReference type="InterPro" id="IPR007712">
    <property type="entry name" value="RelE/ParE_toxin"/>
</dbReference>
<dbReference type="RefSeq" id="WP_249749747.1">
    <property type="nucleotide sequence ID" value="NZ_CP097298.1"/>
</dbReference>
<dbReference type="InterPro" id="IPR051803">
    <property type="entry name" value="TA_system_RelE-like_toxin"/>
</dbReference>
<dbReference type="Gene3D" id="3.30.2310.20">
    <property type="entry name" value="RelE-like"/>
    <property type="match status" value="1"/>
</dbReference>
<gene>
    <name evidence="4" type="ORF">M8231_11975</name>
</gene>
<feature type="region of interest" description="Disordered" evidence="3">
    <location>
        <begin position="87"/>
        <end position="106"/>
    </location>
</feature>
<name>A0ABY4SHP9_9CAUL</name>
<evidence type="ECO:0000256" key="1">
    <source>
        <dbReference type="ARBA" id="ARBA00006226"/>
    </source>
</evidence>
<comment type="similarity">
    <text evidence="1">Belongs to the RelE toxin family.</text>
</comment>
<organism evidence="4 5">
    <name type="scientific">Brevundimonas albigilva</name>
    <dbReference type="NCBI Taxonomy" id="1312364"/>
    <lineage>
        <taxon>Bacteria</taxon>
        <taxon>Pseudomonadati</taxon>
        <taxon>Pseudomonadota</taxon>
        <taxon>Alphaproteobacteria</taxon>
        <taxon>Caulobacterales</taxon>
        <taxon>Caulobacteraceae</taxon>
        <taxon>Brevundimonas</taxon>
    </lineage>
</organism>
<evidence type="ECO:0000313" key="5">
    <source>
        <dbReference type="Proteomes" id="UP001055429"/>
    </source>
</evidence>
<dbReference type="PANTHER" id="PTHR33755">
    <property type="entry name" value="TOXIN PARE1-RELATED"/>
    <property type="match status" value="1"/>
</dbReference>
<protein>
    <submittedName>
        <fullName evidence="4">Type II toxin-antitoxin system RelE/ParE family toxin</fullName>
    </submittedName>
</protein>
<keyword evidence="2" id="KW-1277">Toxin-antitoxin system</keyword>